<dbReference type="PANTHER" id="PTHR48108">
    <property type="entry name" value="CBS DOMAIN-CONTAINING PROTEIN CBSX2, CHLOROPLASTIC"/>
    <property type="match status" value="1"/>
</dbReference>
<dbReference type="InterPro" id="IPR051462">
    <property type="entry name" value="CBS_domain-containing"/>
</dbReference>
<evidence type="ECO:0000313" key="6">
    <source>
        <dbReference type="Proteomes" id="UP000005845"/>
    </source>
</evidence>
<name>H5TYJ9_9ACTN</name>
<evidence type="ECO:0000259" key="3">
    <source>
        <dbReference type="Pfam" id="PF03445"/>
    </source>
</evidence>
<sequence length="503" mass="54345">MRGVAMAEDERGGEAAGVVADKLTVAHRREPAGSVDHTVESLIRSAPVVGTADMSVREAAQLMTERNRDHVLIPLRDGGFGVLTDAILRERVVAAGASLDTPVTALTQRRATVVAPHVAATDALTTILENDLTALPVVDAGGVVHGVVAPSDFVAAPGGPSVALREQISRARDVVELQERASRVPYLIADLVRREQPAHSVTTMASLVVDAVVRRALELVLASHPELDPTKLTWMSLGSNARRETVLSSDIDSAVSFSDDVSDEQVQAYRVAFGEVDAVLRGAGMAVDDNGAIASMPLFSRTHARWRAAAERWLAEPLENKGMILTSLLIDARPIWGDEGLPAVGEVFADLRRHRGTLNLLLAEALATRAKMRSMRDVLTRRGDDFDIKQHAIGPLVNFARWAALSVGSPQLDTRGRLRAASGTELLSNDQADTLIEVFEILQRIRLNYQVAQFDRGEEVSDVLDMKRLSPLDRSMVAQAVREIAGVQRRAANRAHYLPVGSA</sequence>
<feature type="domain" description="DUF294" evidence="4">
    <location>
        <begin position="358"/>
        <end position="493"/>
    </location>
</feature>
<dbReference type="Proteomes" id="UP000005845">
    <property type="component" value="Unassembled WGS sequence"/>
</dbReference>
<dbReference type="Gene3D" id="3.10.580.10">
    <property type="entry name" value="CBS-domain"/>
    <property type="match status" value="1"/>
</dbReference>
<evidence type="ECO:0000313" key="5">
    <source>
        <dbReference type="EMBL" id="GAB38557.1"/>
    </source>
</evidence>
<feature type="domain" description="CBS" evidence="2">
    <location>
        <begin position="107"/>
        <end position="156"/>
    </location>
</feature>
<dbReference type="Pfam" id="PF00571">
    <property type="entry name" value="CBS"/>
    <property type="match status" value="1"/>
</dbReference>
<dbReference type="CDD" id="cd05401">
    <property type="entry name" value="NT_GlnE_GlnD_like"/>
    <property type="match status" value="1"/>
</dbReference>
<dbReference type="InterPro" id="IPR000644">
    <property type="entry name" value="CBS_dom"/>
</dbReference>
<comment type="caution">
    <text evidence="5">The sequence shown here is derived from an EMBL/GenBank/DDBJ whole genome shotgun (WGS) entry which is preliminary data.</text>
</comment>
<dbReference type="Pfam" id="PF10335">
    <property type="entry name" value="DUF294_C"/>
    <property type="match status" value="1"/>
</dbReference>
<dbReference type="PANTHER" id="PTHR48108:SF26">
    <property type="entry name" value="CBS DOMAIN-CONTAINING PROTEIN DDB_G0289609"/>
    <property type="match status" value="1"/>
</dbReference>
<dbReference type="InterPro" id="IPR046342">
    <property type="entry name" value="CBS_dom_sf"/>
</dbReference>
<proteinExistence type="predicted"/>
<evidence type="ECO:0000259" key="2">
    <source>
        <dbReference type="Pfam" id="PF00571"/>
    </source>
</evidence>
<dbReference type="GO" id="GO:0008773">
    <property type="term" value="F:[protein-PII] uridylyltransferase activity"/>
    <property type="evidence" value="ECO:0007669"/>
    <property type="project" value="InterPro"/>
</dbReference>
<organism evidence="5 6">
    <name type="scientific">Gordonia sputi NBRC 100414</name>
    <dbReference type="NCBI Taxonomy" id="1089453"/>
    <lineage>
        <taxon>Bacteria</taxon>
        <taxon>Bacillati</taxon>
        <taxon>Actinomycetota</taxon>
        <taxon>Actinomycetes</taxon>
        <taxon>Mycobacteriales</taxon>
        <taxon>Gordoniaceae</taxon>
        <taxon>Gordonia</taxon>
    </lineage>
</organism>
<dbReference type="eggNOG" id="COG2905">
    <property type="taxonomic scope" value="Bacteria"/>
</dbReference>
<dbReference type="AlphaFoldDB" id="H5TYJ9"/>
<dbReference type="SUPFAM" id="SSF54631">
    <property type="entry name" value="CBS-domain pair"/>
    <property type="match status" value="1"/>
</dbReference>
<dbReference type="Pfam" id="PF03445">
    <property type="entry name" value="DUF294"/>
    <property type="match status" value="1"/>
</dbReference>
<protein>
    <recommendedName>
        <fullName evidence="7">CBS domain-containing protein</fullName>
    </recommendedName>
</protein>
<feature type="domain" description="Protein-PII uridylyltransferase N-terminal" evidence="3">
    <location>
        <begin position="183"/>
        <end position="317"/>
    </location>
</feature>
<gene>
    <name evidence="5" type="ORF">GOSPT_046_00220</name>
</gene>
<dbReference type="EMBL" id="BAFC01000046">
    <property type="protein sequence ID" value="GAB38557.1"/>
    <property type="molecule type" value="Genomic_DNA"/>
</dbReference>
<dbReference type="InterPro" id="IPR005105">
    <property type="entry name" value="GlnD_Uridyltrans_N"/>
</dbReference>
<keyword evidence="6" id="KW-1185">Reference proteome</keyword>
<accession>H5TYJ9</accession>
<evidence type="ECO:0000256" key="1">
    <source>
        <dbReference type="ARBA" id="ARBA00022737"/>
    </source>
</evidence>
<reference evidence="5 6" key="1">
    <citation type="submission" date="2012-02" db="EMBL/GenBank/DDBJ databases">
        <title>Whole genome shotgun sequence of Gordonia sputi NBRC 100414.</title>
        <authorList>
            <person name="Yoshida I."/>
            <person name="Hosoyama A."/>
            <person name="Tsuchikane K."/>
            <person name="Katsumata H."/>
            <person name="Yamazaki S."/>
            <person name="Fujita N."/>
        </authorList>
    </citation>
    <scope>NUCLEOTIDE SEQUENCE [LARGE SCALE GENOMIC DNA]</scope>
    <source>
        <strain evidence="5 6">NBRC 100414</strain>
    </source>
</reference>
<evidence type="ECO:0000259" key="4">
    <source>
        <dbReference type="Pfam" id="PF10335"/>
    </source>
</evidence>
<dbReference type="InterPro" id="IPR018821">
    <property type="entry name" value="DUF294_put_nucleoTrafse_sb-bd"/>
</dbReference>
<evidence type="ECO:0008006" key="7">
    <source>
        <dbReference type="Google" id="ProtNLM"/>
    </source>
</evidence>
<keyword evidence="1" id="KW-0677">Repeat</keyword>